<reference evidence="3 4" key="1">
    <citation type="journal article" date="2015" name="Nature">
        <title>rRNA introns, odd ribosomes, and small enigmatic genomes across a large radiation of phyla.</title>
        <authorList>
            <person name="Brown C.T."/>
            <person name="Hug L.A."/>
            <person name="Thomas B.C."/>
            <person name="Sharon I."/>
            <person name="Castelle C.J."/>
            <person name="Singh A."/>
            <person name="Wilkins M.J."/>
            <person name="Williams K.H."/>
            <person name="Banfield J.F."/>
        </authorList>
    </citation>
    <scope>NUCLEOTIDE SEQUENCE [LARGE SCALE GENOMIC DNA]</scope>
</reference>
<dbReference type="PANTHER" id="PTHR23077">
    <property type="entry name" value="AAA-FAMILY ATPASE"/>
    <property type="match status" value="1"/>
</dbReference>
<comment type="caution">
    <text evidence="3">The sequence shown here is derived from an EMBL/GenBank/DDBJ whole genome shotgun (WGS) entry which is preliminary data.</text>
</comment>
<sequence length="879" mass="98444">MDTPLSWLEDVQRSFRCGATAVLCIGSVGDGFPRPCLAELEHMDVLLRWEDVVCDAFANGEMVVVFDVARGFTFPREDDHKRFVKIFEKTQGTQQDVNDPIAKQRRQMMQQQDLPRNPQAALPILQQVLALCPQEKPPVPCLLILPDADALCPSSEGNAMAGVSATISLALIQLAGSPVFRSAGHRILMSTPAIQAVDERLRRHDAPFKVIRVARPSEAERKMFLARITESDDLAKQIRQSQLEHAALISKEESRLRIEMGKRREILARMDQDLGANPQMQDALAKSHALFVTLHAENAKDALRIARETNETQKALLDLKVRRDQDPSLQFGAITPQNWKTIKKGGWLSTNAGRPMRVWEIYSNGEISLERADRPGEVFMSTEGEPIRIKMNADRSVTRRASAKPGGKESTSQAVLTYGSHEAKTLADEISVIETDVRNFPPSESVVCARQAYDESVAKCDALRVVLDKQLAKERKDIEMEIAELEKQFENPSNADIVAKQQWIKRLEKEMARQGDVPSRFPKPKEGIEEIARLCQGLGYRDLLEIFLSARADERVVTTGEVLSARIKILRRTYGHLMDIVDPAYGFEGIAGLDHIKSFFAHVRDWIQSGDARRVPMGCLLIGPPGTGKTAIAEAFAHECGVLFVKIRNVRTMWVGETERKMEETFAAMRSLAPIVVLRDEVDEEDSGRDAFQGDSGVSARLRRGWMEFLSDPKIRGKIFVISCSNRPDRLDAALIRSGRTDERIPLLMPDDATRRDLFPVMLRRYGYESDVTDFGRLAATTDGWSGADIEVIVRLAAQRSLEDGREIVSEADFDQAVGDFLPAASQEQIAKMTLAAIKYTSSRRWLPQGYETIATHCERVLRGEKIPKTPPARPVRLM</sequence>
<name>A0A0G1PN31_9BACT</name>
<dbReference type="PROSITE" id="PS00674">
    <property type="entry name" value="AAA"/>
    <property type="match status" value="1"/>
</dbReference>
<keyword evidence="1" id="KW-0067">ATP-binding</keyword>
<dbReference type="CDD" id="cd19481">
    <property type="entry name" value="RecA-like_protease"/>
    <property type="match status" value="1"/>
</dbReference>
<dbReference type="Pfam" id="PF17862">
    <property type="entry name" value="AAA_lid_3"/>
    <property type="match status" value="1"/>
</dbReference>
<accession>A0A0G1PN31</accession>
<keyword evidence="1" id="KW-0547">Nucleotide-binding</keyword>
<dbReference type="InterPro" id="IPR041569">
    <property type="entry name" value="AAA_lid_3"/>
</dbReference>
<dbReference type="Proteomes" id="UP000034705">
    <property type="component" value="Unassembled WGS sequence"/>
</dbReference>
<dbReference type="SMART" id="SM00382">
    <property type="entry name" value="AAA"/>
    <property type="match status" value="1"/>
</dbReference>
<dbReference type="InterPro" id="IPR050168">
    <property type="entry name" value="AAA_ATPase_domain"/>
</dbReference>
<dbReference type="GO" id="GO:0016887">
    <property type="term" value="F:ATP hydrolysis activity"/>
    <property type="evidence" value="ECO:0007669"/>
    <property type="project" value="InterPro"/>
</dbReference>
<dbReference type="Pfam" id="PF00004">
    <property type="entry name" value="AAA"/>
    <property type="match status" value="1"/>
</dbReference>
<organism evidence="3 4">
    <name type="scientific">Candidatus Uhrbacteria bacterium GW2011_GWF2_46_218</name>
    <dbReference type="NCBI Taxonomy" id="1619001"/>
    <lineage>
        <taxon>Bacteria</taxon>
        <taxon>Candidatus Uhriibacteriota</taxon>
    </lineage>
</organism>
<proteinExistence type="inferred from homology"/>
<evidence type="ECO:0000256" key="1">
    <source>
        <dbReference type="RuleBase" id="RU003651"/>
    </source>
</evidence>
<dbReference type="InterPro" id="IPR003960">
    <property type="entry name" value="ATPase_AAA_CS"/>
</dbReference>
<dbReference type="InterPro" id="IPR003959">
    <property type="entry name" value="ATPase_AAA_core"/>
</dbReference>
<evidence type="ECO:0000313" key="4">
    <source>
        <dbReference type="Proteomes" id="UP000034705"/>
    </source>
</evidence>
<protein>
    <submittedName>
        <fullName evidence="3">AAA ATPase central domain protein</fullName>
    </submittedName>
</protein>
<dbReference type="Gene3D" id="3.40.50.300">
    <property type="entry name" value="P-loop containing nucleotide triphosphate hydrolases"/>
    <property type="match status" value="1"/>
</dbReference>
<comment type="similarity">
    <text evidence="1">Belongs to the AAA ATPase family.</text>
</comment>
<evidence type="ECO:0000259" key="2">
    <source>
        <dbReference type="SMART" id="SM00382"/>
    </source>
</evidence>
<evidence type="ECO:0000313" key="3">
    <source>
        <dbReference type="EMBL" id="KKU34146.1"/>
    </source>
</evidence>
<dbReference type="GO" id="GO:0005524">
    <property type="term" value="F:ATP binding"/>
    <property type="evidence" value="ECO:0007669"/>
    <property type="project" value="UniProtKB-KW"/>
</dbReference>
<dbReference type="EMBL" id="LCMG01000003">
    <property type="protein sequence ID" value="KKU34146.1"/>
    <property type="molecule type" value="Genomic_DNA"/>
</dbReference>
<dbReference type="InterPro" id="IPR003593">
    <property type="entry name" value="AAA+_ATPase"/>
</dbReference>
<gene>
    <name evidence="3" type="ORF">UX45_C0003G0037</name>
</gene>
<dbReference type="Gene3D" id="1.10.8.60">
    <property type="match status" value="1"/>
</dbReference>
<dbReference type="AlphaFoldDB" id="A0A0G1PN31"/>
<dbReference type="SUPFAM" id="SSF52540">
    <property type="entry name" value="P-loop containing nucleoside triphosphate hydrolases"/>
    <property type="match status" value="1"/>
</dbReference>
<dbReference type="InterPro" id="IPR027417">
    <property type="entry name" value="P-loop_NTPase"/>
</dbReference>
<feature type="domain" description="AAA+ ATPase" evidence="2">
    <location>
        <begin position="615"/>
        <end position="751"/>
    </location>
</feature>